<gene>
    <name evidence="6" type="ORF">C922_00374</name>
</gene>
<dbReference type="InterPro" id="IPR029058">
    <property type="entry name" value="AB_hydrolase_fold"/>
</dbReference>
<evidence type="ECO:0000313" key="6">
    <source>
        <dbReference type="EMBL" id="EUD69511.1"/>
    </source>
</evidence>
<proteinExistence type="predicted"/>
<dbReference type="Proteomes" id="UP000030640">
    <property type="component" value="Unassembled WGS sequence"/>
</dbReference>
<keyword evidence="7" id="KW-1185">Reference proteome</keyword>
<protein>
    <recommendedName>
        <fullName evidence="2">Maspardin</fullName>
    </recommendedName>
</protein>
<evidence type="ECO:0000313" key="7">
    <source>
        <dbReference type="Proteomes" id="UP000030640"/>
    </source>
</evidence>
<feature type="domain" description="AB hydrolase-1" evidence="5">
    <location>
        <begin position="45"/>
        <end position="142"/>
    </location>
</feature>
<sequence length="598" mass="68680">MKSPEASMHEAYKSFCSQHPLKKLSMPKSDLVWSYYDINSRNENIVIFLHGICGTAGCYFYQLDALANLGFRVISFQYPCYNYLKDWIKNMCNILEYLNIKKAHFFASDLGGYLMQLYAKLYPSKVESLMLCNSYRRTDDFAAVAAFRNVYGKLYSFLPHVLLKKIMLENYIYVNYVNIDLKEKNSLEFMSNEVDLISSADLGGRISLQLSSESVDRIHINDSSITILQTLNNTYADSLNEDMKNAYPYAKHAILKSGGCFPYLSRHEEVNMYILVHLRNNCNAGFVKEQIISMSYMHQLKTEEVDIEKFASGRKFGKRADGNDQNMTSEGKCTISIINRCDTSASNDDMHKGTTYHSQGGDPNGTTFSYRGRRKTEEGKIIQGVRNIRRDGHPEEQEDLFNLHKYGSYNSCDNFSRKDTVTSEETVNSHERLDAAASGGQPRLHRGGAYREVYTTNDDFRAGGMNEKFGQEHQDSYAKQNPYEEQNEDHANVQNYASEPFPEDSDADIVDINHNDGYYKNGYQHVSRNVKREEDVYGSPDVEYVYTSNEDIQSTGRNVRNSEERYNNESLNYADKCNENDPRYGRANVNKNDIFCHF</sequence>
<organism evidence="6 7">
    <name type="scientific">Plasmodium inui San Antonio 1</name>
    <dbReference type="NCBI Taxonomy" id="1237626"/>
    <lineage>
        <taxon>Eukaryota</taxon>
        <taxon>Sar</taxon>
        <taxon>Alveolata</taxon>
        <taxon>Apicomplexa</taxon>
        <taxon>Aconoidasida</taxon>
        <taxon>Haemosporida</taxon>
        <taxon>Plasmodiidae</taxon>
        <taxon>Plasmodium</taxon>
        <taxon>Plasmodium (Plasmodium)</taxon>
    </lineage>
</organism>
<dbReference type="EMBL" id="KI965460">
    <property type="protein sequence ID" value="EUD69511.1"/>
    <property type="molecule type" value="Genomic_DNA"/>
</dbReference>
<dbReference type="AlphaFoldDB" id="W7AVU4"/>
<feature type="region of interest" description="Disordered" evidence="4">
    <location>
        <begin position="352"/>
        <end position="371"/>
    </location>
</feature>
<comment type="subcellular location">
    <subcellularLocation>
        <location evidence="1">Cytoplasm</location>
    </subcellularLocation>
</comment>
<dbReference type="ESTHER" id="9apic-w7avu4">
    <property type="family name" value="Maspardin-ACP33-SPG21_like"/>
</dbReference>
<reference evidence="6 7" key="1">
    <citation type="submission" date="2013-02" db="EMBL/GenBank/DDBJ databases">
        <title>The Genome Sequence of Plasmodium inui San Antonio 1.</title>
        <authorList>
            <consortium name="The Broad Institute Genome Sequencing Platform"/>
            <consortium name="The Broad Institute Genome Sequencing Center for Infectious Disease"/>
            <person name="Neafsey D."/>
            <person name="Cheeseman I."/>
            <person name="Volkman S."/>
            <person name="Adams J."/>
            <person name="Walker B."/>
            <person name="Young S.K."/>
            <person name="Zeng Q."/>
            <person name="Gargeya S."/>
            <person name="Fitzgerald M."/>
            <person name="Haas B."/>
            <person name="Abouelleil A."/>
            <person name="Alvarado L."/>
            <person name="Arachchi H.M."/>
            <person name="Berlin A.M."/>
            <person name="Chapman S.B."/>
            <person name="Dewar J."/>
            <person name="Goldberg J."/>
            <person name="Griggs A."/>
            <person name="Gujja S."/>
            <person name="Hansen M."/>
            <person name="Howarth C."/>
            <person name="Imamovic A."/>
            <person name="Larimer J."/>
            <person name="McCowan C."/>
            <person name="Murphy C."/>
            <person name="Neiman D."/>
            <person name="Pearson M."/>
            <person name="Priest M."/>
            <person name="Roberts A."/>
            <person name="Saif S."/>
            <person name="Shea T."/>
            <person name="Sisk P."/>
            <person name="Sykes S."/>
            <person name="Wortman J."/>
            <person name="Nusbaum C."/>
            <person name="Birren B."/>
        </authorList>
    </citation>
    <scope>NUCLEOTIDE SEQUENCE [LARGE SCALE GENOMIC DNA]</scope>
    <source>
        <strain evidence="6 7">San Antonio 1</strain>
    </source>
</reference>
<dbReference type="GO" id="GO:0005737">
    <property type="term" value="C:cytoplasm"/>
    <property type="evidence" value="ECO:0007669"/>
    <property type="project" value="UniProtKB-SubCell"/>
</dbReference>
<name>W7AVU4_9APIC</name>
<dbReference type="PANTHER" id="PTHR15913:SF0">
    <property type="entry name" value="MASPARDIN"/>
    <property type="match status" value="1"/>
</dbReference>
<dbReference type="SUPFAM" id="SSF53474">
    <property type="entry name" value="alpha/beta-Hydrolases"/>
    <property type="match status" value="1"/>
</dbReference>
<keyword evidence="3" id="KW-0963">Cytoplasm</keyword>
<dbReference type="RefSeq" id="XP_008814213.1">
    <property type="nucleotide sequence ID" value="XM_008815991.1"/>
</dbReference>
<dbReference type="PANTHER" id="PTHR15913">
    <property type="entry name" value="ACID CLUSTER PROTEIN 33"/>
    <property type="match status" value="1"/>
</dbReference>
<dbReference type="InterPro" id="IPR026151">
    <property type="entry name" value="Maspardin"/>
</dbReference>
<evidence type="ECO:0000256" key="1">
    <source>
        <dbReference type="ARBA" id="ARBA00004496"/>
    </source>
</evidence>
<dbReference type="VEuPathDB" id="PlasmoDB:C922_00374"/>
<evidence type="ECO:0000256" key="4">
    <source>
        <dbReference type="SAM" id="MobiDB-lite"/>
    </source>
</evidence>
<evidence type="ECO:0000256" key="3">
    <source>
        <dbReference type="ARBA" id="ARBA00022490"/>
    </source>
</evidence>
<dbReference type="Pfam" id="PF00561">
    <property type="entry name" value="Abhydrolase_1"/>
    <property type="match status" value="1"/>
</dbReference>
<evidence type="ECO:0000259" key="5">
    <source>
        <dbReference type="Pfam" id="PF00561"/>
    </source>
</evidence>
<evidence type="ECO:0000256" key="2">
    <source>
        <dbReference type="ARBA" id="ARBA00020148"/>
    </source>
</evidence>
<accession>W7AVU4</accession>
<dbReference type="InterPro" id="IPR000073">
    <property type="entry name" value="AB_hydrolase_1"/>
</dbReference>
<dbReference type="OrthoDB" id="10264550at2759"/>
<dbReference type="Gene3D" id="3.40.50.1820">
    <property type="entry name" value="alpha/beta hydrolase"/>
    <property type="match status" value="1"/>
</dbReference>
<dbReference type="GeneID" id="20035648"/>